<reference evidence="3 5" key="1">
    <citation type="journal article" date="2015" name="Biotechnol. Bioeng.">
        <title>Genome sequence and phenotypic characterization of Caulobacter segnis.</title>
        <authorList>
            <person name="Patel S."/>
            <person name="Fletcher B."/>
            <person name="Scott D.C."/>
            <person name="Ely B."/>
        </authorList>
    </citation>
    <scope>NUCLEOTIDE SEQUENCE [LARGE SCALE GENOMIC DNA]</scope>
    <source>
        <strain evidence="3 5">PS02</strain>
    </source>
</reference>
<organism evidence="3 5">
    <name type="scientific">Clostridium coskatii</name>
    <dbReference type="NCBI Taxonomy" id="1705578"/>
    <lineage>
        <taxon>Bacteria</taxon>
        <taxon>Bacillati</taxon>
        <taxon>Bacillota</taxon>
        <taxon>Clostridia</taxon>
        <taxon>Eubacteriales</taxon>
        <taxon>Clostridiaceae</taxon>
        <taxon>Clostridium</taxon>
    </lineage>
</organism>
<dbReference type="EMBL" id="LITQ01000027">
    <property type="protein sequence ID" value="OAA91157.1"/>
    <property type="molecule type" value="Genomic_DNA"/>
</dbReference>
<feature type="domain" description="DUF8180" evidence="2">
    <location>
        <begin position="49"/>
        <end position="107"/>
    </location>
</feature>
<accession>A0A166RWH4</accession>
<evidence type="ECO:0000256" key="1">
    <source>
        <dbReference type="SAM" id="MobiDB-lite"/>
    </source>
</evidence>
<dbReference type="PATRIC" id="fig|1705578.3.peg.2098"/>
<keyword evidence="6" id="KW-1185">Reference proteome</keyword>
<evidence type="ECO:0000313" key="3">
    <source>
        <dbReference type="EMBL" id="OAA91157.1"/>
    </source>
</evidence>
<dbReference type="RefSeq" id="WP_063601902.1">
    <property type="nucleotide sequence ID" value="NZ_LITQ01000027.1"/>
</dbReference>
<protein>
    <recommendedName>
        <fullName evidence="2">DUF8180 domain-containing protein</fullName>
    </recommendedName>
</protein>
<evidence type="ECO:0000259" key="2">
    <source>
        <dbReference type="Pfam" id="PF26551"/>
    </source>
</evidence>
<dbReference type="EMBL" id="LROR01000089">
    <property type="protein sequence ID" value="OBR90584.1"/>
    <property type="molecule type" value="Genomic_DNA"/>
</dbReference>
<dbReference type="AlphaFoldDB" id="A0A166RWH4"/>
<feature type="region of interest" description="Disordered" evidence="1">
    <location>
        <begin position="20"/>
        <end position="39"/>
    </location>
</feature>
<dbReference type="InterPro" id="IPR058493">
    <property type="entry name" value="DUF8180"/>
</dbReference>
<sequence length="107" mass="12505">MIFNGEHEYKYHHIENHSGDKCEHSGDHAAAGEGLKDCSSDLDKEEKTLKILLDHWVEHNRSHEEEFKNWAEKSKAMDKEKTAEFIQKAVEFMEKSNEMLIEAKKSM</sequence>
<name>A0A166RWH4_9CLOT</name>
<dbReference type="Proteomes" id="UP000077384">
    <property type="component" value="Unassembled WGS sequence"/>
</dbReference>
<evidence type="ECO:0000313" key="4">
    <source>
        <dbReference type="EMBL" id="OBR90584.1"/>
    </source>
</evidence>
<gene>
    <name evidence="4" type="ORF">CLCOS_39490</name>
    <name evidence="3" type="ORF">WX73_01848</name>
</gene>
<comment type="caution">
    <text evidence="3">The sequence shown here is derived from an EMBL/GenBank/DDBJ whole genome shotgun (WGS) entry which is preliminary data.</text>
</comment>
<dbReference type="Proteomes" id="UP000093694">
    <property type="component" value="Unassembled WGS sequence"/>
</dbReference>
<evidence type="ECO:0000313" key="6">
    <source>
        <dbReference type="Proteomes" id="UP000093694"/>
    </source>
</evidence>
<evidence type="ECO:0000313" key="5">
    <source>
        <dbReference type="Proteomes" id="UP000077384"/>
    </source>
</evidence>
<proteinExistence type="predicted"/>
<reference evidence="4 6" key="2">
    <citation type="journal article" date="2016" name="Front. Microbiol.">
        <title>Industrial Acetogenic Biocatalysts: A Comparative Metabolic and Genomic Analysis.</title>
        <authorList>
            <person name="Bengelsdorf F."/>
            <person name="Poehlein A."/>
            <person name="Sonja S."/>
            <person name="Erz C."/>
            <person name="Hummel T."/>
            <person name="Hoffmeister S."/>
            <person name="Daniel R."/>
            <person name="Durre P."/>
        </authorList>
    </citation>
    <scope>NUCLEOTIDE SEQUENCE [LARGE SCALE GENOMIC DNA]</scope>
    <source>
        <strain evidence="4 6">PTA-10522</strain>
    </source>
</reference>
<dbReference type="Pfam" id="PF26551">
    <property type="entry name" value="DUF8180"/>
    <property type="match status" value="1"/>
</dbReference>